<keyword evidence="8 22" id="KW-0732">Signal</keyword>
<evidence type="ECO:0000256" key="7">
    <source>
        <dbReference type="ARBA" id="ARBA00022692"/>
    </source>
</evidence>
<evidence type="ECO:0000256" key="4">
    <source>
        <dbReference type="ARBA" id="ARBA00022536"/>
    </source>
</evidence>
<evidence type="ECO:0000256" key="10">
    <source>
        <dbReference type="ARBA" id="ARBA00022741"/>
    </source>
</evidence>
<feature type="chain" id="PRO_5043316083" description="non-specific serine/threonine protein kinase" evidence="22">
    <location>
        <begin position="32"/>
        <end position="693"/>
    </location>
</feature>
<dbReference type="GO" id="GO:0005524">
    <property type="term" value="F:ATP binding"/>
    <property type="evidence" value="ECO:0007669"/>
    <property type="project" value="UniProtKB-UniRule"/>
</dbReference>
<dbReference type="EMBL" id="BPVZ01000525">
    <property type="protein sequence ID" value="GKV51667.1"/>
    <property type="molecule type" value="Genomic_DNA"/>
</dbReference>
<dbReference type="InterPro" id="IPR017441">
    <property type="entry name" value="Protein_kinase_ATP_BS"/>
</dbReference>
<protein>
    <recommendedName>
        <fullName evidence="2">non-specific serine/threonine protein kinase</fullName>
        <ecNumber evidence="2">2.7.11.1</ecNumber>
    </recommendedName>
</protein>
<comment type="caution">
    <text evidence="25">The sequence shown here is derived from an EMBL/GenBank/DDBJ whole genome shotgun (WGS) entry which is preliminary data.</text>
</comment>
<dbReference type="GO" id="GO:0004674">
    <property type="term" value="F:protein serine/threonine kinase activity"/>
    <property type="evidence" value="ECO:0007669"/>
    <property type="project" value="UniProtKB-KW"/>
</dbReference>
<dbReference type="PANTHER" id="PTHR47976">
    <property type="entry name" value="G-TYPE LECTIN S-RECEPTOR-LIKE SERINE/THREONINE-PROTEIN KINASE SD2-5"/>
    <property type="match status" value="1"/>
</dbReference>
<keyword evidence="13 21" id="KW-1133">Transmembrane helix</keyword>
<keyword evidence="7 21" id="KW-0812">Transmembrane</keyword>
<keyword evidence="5" id="KW-0597">Phosphoprotein</keyword>
<comment type="catalytic activity">
    <reaction evidence="18">
        <text>L-threonyl-[protein] + ATP = O-phospho-L-threonyl-[protein] + ADP + H(+)</text>
        <dbReference type="Rhea" id="RHEA:46608"/>
        <dbReference type="Rhea" id="RHEA-COMP:11060"/>
        <dbReference type="Rhea" id="RHEA-COMP:11605"/>
        <dbReference type="ChEBI" id="CHEBI:15378"/>
        <dbReference type="ChEBI" id="CHEBI:30013"/>
        <dbReference type="ChEBI" id="CHEBI:30616"/>
        <dbReference type="ChEBI" id="CHEBI:61977"/>
        <dbReference type="ChEBI" id="CHEBI:456216"/>
        <dbReference type="EC" id="2.7.11.1"/>
    </reaction>
</comment>
<reference evidence="25 26" key="1">
    <citation type="journal article" date="2021" name="Commun. Biol.">
        <title>The genome of Shorea leprosula (Dipterocarpaceae) highlights the ecological relevance of drought in aseasonal tropical rainforests.</title>
        <authorList>
            <person name="Ng K.K.S."/>
            <person name="Kobayashi M.J."/>
            <person name="Fawcett J.A."/>
            <person name="Hatakeyama M."/>
            <person name="Paape T."/>
            <person name="Ng C.H."/>
            <person name="Ang C.C."/>
            <person name="Tnah L.H."/>
            <person name="Lee C.T."/>
            <person name="Nishiyama T."/>
            <person name="Sese J."/>
            <person name="O'Brien M.J."/>
            <person name="Copetti D."/>
            <person name="Mohd Noor M.I."/>
            <person name="Ong R.C."/>
            <person name="Putra M."/>
            <person name="Sireger I.Z."/>
            <person name="Indrioko S."/>
            <person name="Kosugi Y."/>
            <person name="Izuno A."/>
            <person name="Isagi Y."/>
            <person name="Lee S.L."/>
            <person name="Shimizu K.K."/>
        </authorList>
    </citation>
    <scope>NUCLEOTIDE SEQUENCE [LARGE SCALE GENOMIC DNA]</scope>
    <source>
        <strain evidence="25">214</strain>
    </source>
</reference>
<dbReference type="InterPro" id="IPR036426">
    <property type="entry name" value="Bulb-type_lectin_dom_sf"/>
</dbReference>
<dbReference type="PROSITE" id="PS50927">
    <property type="entry name" value="BULB_LECTIN"/>
    <property type="match status" value="1"/>
</dbReference>
<dbReference type="SMART" id="SM00220">
    <property type="entry name" value="S_TKc"/>
    <property type="match status" value="1"/>
</dbReference>
<dbReference type="GO" id="GO:0016020">
    <property type="term" value="C:membrane"/>
    <property type="evidence" value="ECO:0007669"/>
    <property type="project" value="UniProtKB-SubCell"/>
</dbReference>
<keyword evidence="12 20" id="KW-0067">ATP-binding</keyword>
<evidence type="ECO:0000256" key="6">
    <source>
        <dbReference type="ARBA" id="ARBA00022679"/>
    </source>
</evidence>
<proteinExistence type="predicted"/>
<evidence type="ECO:0000256" key="11">
    <source>
        <dbReference type="ARBA" id="ARBA00022777"/>
    </source>
</evidence>
<keyword evidence="11" id="KW-0418">Kinase</keyword>
<dbReference type="PROSITE" id="PS50011">
    <property type="entry name" value="PROTEIN_KINASE_DOM"/>
    <property type="match status" value="1"/>
</dbReference>
<evidence type="ECO:0000259" key="23">
    <source>
        <dbReference type="PROSITE" id="PS50011"/>
    </source>
</evidence>
<evidence type="ECO:0000256" key="17">
    <source>
        <dbReference type="ARBA" id="ARBA00023180"/>
    </source>
</evidence>
<organism evidence="25 26">
    <name type="scientific">Rubroshorea leprosula</name>
    <dbReference type="NCBI Taxonomy" id="152421"/>
    <lineage>
        <taxon>Eukaryota</taxon>
        <taxon>Viridiplantae</taxon>
        <taxon>Streptophyta</taxon>
        <taxon>Embryophyta</taxon>
        <taxon>Tracheophyta</taxon>
        <taxon>Spermatophyta</taxon>
        <taxon>Magnoliopsida</taxon>
        <taxon>eudicotyledons</taxon>
        <taxon>Gunneridae</taxon>
        <taxon>Pentapetalae</taxon>
        <taxon>rosids</taxon>
        <taxon>malvids</taxon>
        <taxon>Malvales</taxon>
        <taxon>Dipterocarpaceae</taxon>
        <taxon>Rubroshorea</taxon>
    </lineage>
</organism>
<evidence type="ECO:0000256" key="5">
    <source>
        <dbReference type="ARBA" id="ARBA00022553"/>
    </source>
</evidence>
<evidence type="ECO:0000256" key="1">
    <source>
        <dbReference type="ARBA" id="ARBA00004479"/>
    </source>
</evidence>
<feature type="binding site" evidence="20">
    <location>
        <position position="405"/>
    </location>
    <ligand>
        <name>ATP</name>
        <dbReference type="ChEBI" id="CHEBI:30616"/>
    </ligand>
</feature>
<dbReference type="Pfam" id="PF00069">
    <property type="entry name" value="Pkinase"/>
    <property type="match status" value="1"/>
</dbReference>
<dbReference type="InterPro" id="IPR011009">
    <property type="entry name" value="Kinase-like_dom_sf"/>
</dbReference>
<evidence type="ECO:0000256" key="20">
    <source>
        <dbReference type="PROSITE-ProRule" id="PRU10141"/>
    </source>
</evidence>
<evidence type="ECO:0000256" key="18">
    <source>
        <dbReference type="ARBA" id="ARBA00047899"/>
    </source>
</evidence>
<feature type="domain" description="Bulb-type lectin" evidence="24">
    <location>
        <begin position="49"/>
        <end position="177"/>
    </location>
</feature>
<evidence type="ECO:0000256" key="22">
    <source>
        <dbReference type="SAM" id="SignalP"/>
    </source>
</evidence>
<dbReference type="EC" id="2.7.11.1" evidence="2"/>
<dbReference type="PROSITE" id="PS00107">
    <property type="entry name" value="PROTEIN_KINASE_ATP"/>
    <property type="match status" value="1"/>
</dbReference>
<dbReference type="Gene3D" id="1.10.510.10">
    <property type="entry name" value="Transferase(Phosphotransferase) domain 1"/>
    <property type="match status" value="1"/>
</dbReference>
<keyword evidence="6" id="KW-0808">Transferase</keyword>
<evidence type="ECO:0000256" key="14">
    <source>
        <dbReference type="ARBA" id="ARBA00023136"/>
    </source>
</evidence>
<comment type="catalytic activity">
    <reaction evidence="19">
        <text>L-seryl-[protein] + ATP = O-phospho-L-seryl-[protein] + ADP + H(+)</text>
        <dbReference type="Rhea" id="RHEA:17989"/>
        <dbReference type="Rhea" id="RHEA-COMP:9863"/>
        <dbReference type="Rhea" id="RHEA-COMP:11604"/>
        <dbReference type="ChEBI" id="CHEBI:15378"/>
        <dbReference type="ChEBI" id="CHEBI:29999"/>
        <dbReference type="ChEBI" id="CHEBI:30616"/>
        <dbReference type="ChEBI" id="CHEBI:83421"/>
        <dbReference type="ChEBI" id="CHEBI:456216"/>
        <dbReference type="EC" id="2.7.11.1"/>
    </reaction>
</comment>
<keyword evidence="14 21" id="KW-0472">Membrane</keyword>
<dbReference type="Gene3D" id="2.90.10.10">
    <property type="entry name" value="Bulb-type lectin domain"/>
    <property type="match status" value="1"/>
</dbReference>
<accession>A0AAV5MSX8</accession>
<feature type="signal peptide" evidence="22">
    <location>
        <begin position="1"/>
        <end position="31"/>
    </location>
</feature>
<dbReference type="SUPFAM" id="SSF51110">
    <property type="entry name" value="alpha-D-mannose-specific plant lectins"/>
    <property type="match status" value="1"/>
</dbReference>
<dbReference type="PANTHER" id="PTHR47976:SF30">
    <property type="entry name" value="RECEPTOR-LIKE SERINE_THREONINE-PROTEIN KINASE"/>
    <property type="match status" value="1"/>
</dbReference>
<dbReference type="GO" id="GO:0030246">
    <property type="term" value="F:carbohydrate binding"/>
    <property type="evidence" value="ECO:0007669"/>
    <property type="project" value="UniProtKB-KW"/>
</dbReference>
<dbReference type="InterPro" id="IPR001480">
    <property type="entry name" value="Bulb-type_lectin_dom"/>
</dbReference>
<evidence type="ECO:0000256" key="15">
    <source>
        <dbReference type="ARBA" id="ARBA00023157"/>
    </source>
</evidence>
<evidence type="ECO:0000256" key="16">
    <source>
        <dbReference type="ARBA" id="ARBA00023170"/>
    </source>
</evidence>
<dbReference type="FunFam" id="3.30.200.20:FF:000178">
    <property type="entry name" value="serine/threonine-protein kinase PBS1-like"/>
    <property type="match status" value="1"/>
</dbReference>
<evidence type="ECO:0000256" key="12">
    <source>
        <dbReference type="ARBA" id="ARBA00022840"/>
    </source>
</evidence>
<dbReference type="FunFam" id="1.10.510.10:FF:000248">
    <property type="entry name" value="S-receptor-like kinase 5"/>
    <property type="match status" value="1"/>
</dbReference>
<keyword evidence="3" id="KW-0723">Serine/threonine-protein kinase</keyword>
<evidence type="ECO:0000256" key="19">
    <source>
        <dbReference type="ARBA" id="ARBA00048679"/>
    </source>
</evidence>
<evidence type="ECO:0000256" key="8">
    <source>
        <dbReference type="ARBA" id="ARBA00022729"/>
    </source>
</evidence>
<feature type="transmembrane region" description="Helical" evidence="21">
    <location>
        <begin position="320"/>
        <end position="343"/>
    </location>
</feature>
<comment type="subcellular location">
    <subcellularLocation>
        <location evidence="1">Membrane</location>
        <topology evidence="1">Single-pass type I membrane protein</topology>
    </subcellularLocation>
</comment>
<dbReference type="Proteomes" id="UP001054252">
    <property type="component" value="Unassembled WGS sequence"/>
</dbReference>
<feature type="domain" description="Protein kinase" evidence="23">
    <location>
        <begin position="377"/>
        <end position="646"/>
    </location>
</feature>
<sequence>MVVGGRRNTVCFLATFLSPFLISLLLTNVEAFGYPSTVMPPVSWTNVVPTDFSFWESAGVRPILVNGSFVCGFHCKFEGTACLFAISIFPSSLDSNSSFSTQMVWSANRNKPIGLGAKLQFSQEGDLTLQDDHGTLVWSTNTTGSDATLDYYQSFDSQRKKMSQFYAEFSDTNFAGGGCNCPEPDENNTAHFKMINSDQPNLGCSPNVPVSCKSSSHESLLEIRNVSSSARYLPDNSNITDIESCKQACLSNCFCKYAVFQGYDFRFEPSAFCFFGFEPLSFKREGRAWYNSSVFLKVQSSIAVQSSPGHFPQRKKRSNMGVILAITLGATFMGFLISTVFLLQIKKDPKDVEEDYLGHISGTPTRFSYEELKIATNNFSNKLGEGGFGCVFRGTLPCGAQIAVKCLDGFGPVKKSFIAEVETIGSIHHFNLVRLVGFCAEKSRMLLVYEYMCNGSLDQWIFCKDKALALGWQCRRKIIREIANGLAYLHGGCWQKIIHLDIKPQNILLDENFNAKVSDFGLSKLVGREQSQIVATMRGTPGYMAPEWLNSIITEKVDVYSFGIVVLEILCGRKNVDRSFPEEDAHLVSLFKRKVEDGQFLDLVDKYNEEMQSNAVEVVEMMKVAAWCLQGEYAKRPSMSIIVKFLEGKMDDETEYDFSNPPPPAEVETHGHQMDAAAITASPLIPSILSGPR</sequence>
<dbReference type="InterPro" id="IPR051343">
    <property type="entry name" value="G-type_lectin_kinases/EP1-like"/>
</dbReference>
<dbReference type="InterPro" id="IPR000719">
    <property type="entry name" value="Prot_kinase_dom"/>
</dbReference>
<evidence type="ECO:0000256" key="13">
    <source>
        <dbReference type="ARBA" id="ARBA00022989"/>
    </source>
</evidence>
<keyword evidence="10 20" id="KW-0547">Nucleotide-binding</keyword>
<evidence type="ECO:0000259" key="24">
    <source>
        <dbReference type="PROSITE" id="PS50927"/>
    </source>
</evidence>
<evidence type="ECO:0000256" key="3">
    <source>
        <dbReference type="ARBA" id="ARBA00022527"/>
    </source>
</evidence>
<keyword evidence="4" id="KW-0245">EGF-like domain</keyword>
<keyword evidence="16" id="KW-0675">Receptor</keyword>
<dbReference type="Gene3D" id="3.30.200.20">
    <property type="entry name" value="Phosphorylase Kinase, domain 1"/>
    <property type="match status" value="1"/>
</dbReference>
<evidence type="ECO:0000313" key="26">
    <source>
        <dbReference type="Proteomes" id="UP001054252"/>
    </source>
</evidence>
<keyword evidence="26" id="KW-1185">Reference proteome</keyword>
<dbReference type="SUPFAM" id="SSF56112">
    <property type="entry name" value="Protein kinase-like (PK-like)"/>
    <property type="match status" value="1"/>
</dbReference>
<gene>
    <name evidence="25" type="ORF">SLEP1_g58299</name>
</gene>
<dbReference type="InterPro" id="IPR008271">
    <property type="entry name" value="Ser/Thr_kinase_AS"/>
</dbReference>
<evidence type="ECO:0000256" key="21">
    <source>
        <dbReference type="SAM" id="Phobius"/>
    </source>
</evidence>
<keyword evidence="15" id="KW-1015">Disulfide bond</keyword>
<dbReference type="PROSITE" id="PS00108">
    <property type="entry name" value="PROTEIN_KINASE_ST"/>
    <property type="match status" value="1"/>
</dbReference>
<keyword evidence="17" id="KW-0325">Glycoprotein</keyword>
<evidence type="ECO:0000256" key="9">
    <source>
        <dbReference type="ARBA" id="ARBA00022734"/>
    </source>
</evidence>
<evidence type="ECO:0000313" key="25">
    <source>
        <dbReference type="EMBL" id="GKV51667.1"/>
    </source>
</evidence>
<dbReference type="AlphaFoldDB" id="A0AAV5MSX8"/>
<evidence type="ECO:0000256" key="2">
    <source>
        <dbReference type="ARBA" id="ARBA00012513"/>
    </source>
</evidence>
<name>A0AAV5MSX8_9ROSI</name>
<keyword evidence="9" id="KW-0430">Lectin</keyword>